<organism evidence="4 5">
    <name type="scientific">Conoideocrella luteorostrata</name>
    <dbReference type="NCBI Taxonomy" id="1105319"/>
    <lineage>
        <taxon>Eukaryota</taxon>
        <taxon>Fungi</taxon>
        <taxon>Dikarya</taxon>
        <taxon>Ascomycota</taxon>
        <taxon>Pezizomycotina</taxon>
        <taxon>Sordariomycetes</taxon>
        <taxon>Hypocreomycetidae</taxon>
        <taxon>Hypocreales</taxon>
        <taxon>Clavicipitaceae</taxon>
        <taxon>Conoideocrella</taxon>
    </lineage>
</organism>
<feature type="compositionally biased region" description="Polar residues" evidence="2">
    <location>
        <begin position="8"/>
        <end position="29"/>
    </location>
</feature>
<keyword evidence="1" id="KW-0808">Transferase</keyword>
<dbReference type="PANTHER" id="PTHR23079:SF14">
    <property type="entry name" value="RNA-DEPENDENT RNA POLYMERASE"/>
    <property type="match status" value="1"/>
</dbReference>
<evidence type="ECO:0000259" key="3">
    <source>
        <dbReference type="Pfam" id="PF05183"/>
    </source>
</evidence>
<dbReference type="GO" id="GO:0030422">
    <property type="term" value="P:siRNA processing"/>
    <property type="evidence" value="ECO:0007669"/>
    <property type="project" value="TreeGrafter"/>
</dbReference>
<sequence length="1094" mass="124572">MTKKRLSGESSPQSKRTKNLSGKQSETYSYIDTIPSRSKVLESTRVSSSSDQVSSLTLLSYFKKSPKVTTSFSSSTGRSSSNSFSASNNTSFSSKNTSFLEDIDINPDDEFSEYFTSSDYDTEPDNELGGETRPVPLETLDKRLSLSFPKFANRSFNDAPLAVIWEIARISLHCGVKLENIDLHYSTGLCHDQKSLRNTIARLNSFKNKQLPPPVSHDAWDLGLKSFQSQREVVALSGELELNPSGNGPFFNLRLHPLHNDKGNRLQRRFGSDRFLEILIPSLTHVQKVTTCKEDTLIRWLTGKKHYFLGRQWVAFYCKNGSKKTVKGKSPIHRERIFFFACDGDSFRKSLDGSIPPAENAEVLTKRVKVDLHRMVEWAIGSLSTTEQQVPKLFSRISLSLTKTWATIVLEKHQIHDLQEDIGRENPMNDGIGRLSRSLAMKIACSLGLTETPCAFQGRFAGAKGMWLIDDNPPSPSHGAYDDWITTYPSQRKWDCSYTDVHHRTFEVKEWSKESKSAALNRQFIPLLEAQSIDQDRMRGVMARHLQNSLQGDLAAQRDAMDHPLDLRLWLRQCGGSKGNLYGDHMPFLGGLPRSTEDCIAFLVDSGFEQSSCEFQQQLCQRVATRRVEALKEKMNISVPSSTYLYMVADFSGTLEENEVSVSFSTKFQAEGFCDTLLENMEILVARAPAHLPTDIQRVKVVSHACLRHLKDVIVFSTKGASSLADKLSGGDFDGDKAWTCWDQDIVQNYRNASVPEYAVDELQKLDRPLSEIRQHESSIDKICAQFIYEGFSFNLKQSLLGKCTIYKEDYCYVMGSVTSKKIVSLSKILSCLVDQSKQGYIFTIHDWKLILKTLNLPPNIDRTDSAQRKGQHKKQHILDFLRDVAHETARRAQEDLNKSLKIHDAQQFDPDLTRLFNYFDERYGSSNEWKSLRQTLRDDIESVVKRWGDDGSDFSVKVTELYEQWLQIQPLHALRSSDFVQTLLEPWKKDRNSSTWALLKASFAFKLCYRSKPRFAWQMAGRQLGILKQSMTTTEMSGTPVVVRSEMYAALQPNRKYIERKRAQRSVTQEIVDFATETHTSVHNGDQNDNEWW</sequence>
<comment type="catalytic activity">
    <reaction evidence="1">
        <text>RNA(n) + a ribonucleoside 5'-triphosphate = RNA(n+1) + diphosphate</text>
        <dbReference type="Rhea" id="RHEA:21248"/>
        <dbReference type="Rhea" id="RHEA-COMP:14527"/>
        <dbReference type="Rhea" id="RHEA-COMP:17342"/>
        <dbReference type="ChEBI" id="CHEBI:33019"/>
        <dbReference type="ChEBI" id="CHEBI:61557"/>
        <dbReference type="ChEBI" id="CHEBI:140395"/>
        <dbReference type="EC" id="2.7.7.48"/>
    </reaction>
</comment>
<proteinExistence type="inferred from homology"/>
<dbReference type="EMBL" id="JASWJB010000005">
    <property type="protein sequence ID" value="KAK2616482.1"/>
    <property type="molecule type" value="Genomic_DNA"/>
</dbReference>
<evidence type="ECO:0000313" key="4">
    <source>
        <dbReference type="EMBL" id="KAK2616482.1"/>
    </source>
</evidence>
<dbReference type="GO" id="GO:0003723">
    <property type="term" value="F:RNA binding"/>
    <property type="evidence" value="ECO:0007669"/>
    <property type="project" value="UniProtKB-KW"/>
</dbReference>
<keyword evidence="1" id="KW-0696">RNA-directed RNA polymerase</keyword>
<feature type="region of interest" description="Disordered" evidence="2">
    <location>
        <begin position="1"/>
        <end position="29"/>
    </location>
</feature>
<evidence type="ECO:0000256" key="1">
    <source>
        <dbReference type="RuleBase" id="RU363098"/>
    </source>
</evidence>
<dbReference type="InterPro" id="IPR007855">
    <property type="entry name" value="RDRP"/>
</dbReference>
<keyword evidence="5" id="KW-1185">Reference proteome</keyword>
<feature type="compositionally biased region" description="Low complexity" evidence="2">
    <location>
        <begin position="69"/>
        <end position="92"/>
    </location>
</feature>
<dbReference type="Gene3D" id="1.10.8.790">
    <property type="entry name" value="RNA-dependent RNA polymerase, slab domain, helical subdomain-like"/>
    <property type="match status" value="1"/>
</dbReference>
<evidence type="ECO:0000256" key="2">
    <source>
        <dbReference type="SAM" id="MobiDB-lite"/>
    </source>
</evidence>
<protein>
    <recommendedName>
        <fullName evidence="1">RNA-dependent RNA polymerase</fullName>
        <ecNumber evidence="1">2.7.7.48</ecNumber>
    </recommendedName>
</protein>
<dbReference type="PANTHER" id="PTHR23079">
    <property type="entry name" value="RNA-DEPENDENT RNA POLYMERASE"/>
    <property type="match status" value="1"/>
</dbReference>
<dbReference type="InterPro" id="IPR057596">
    <property type="entry name" value="RDRP_core"/>
</dbReference>
<feature type="region of interest" description="Disordered" evidence="2">
    <location>
        <begin position="114"/>
        <end position="135"/>
    </location>
</feature>
<dbReference type="GO" id="GO:0031380">
    <property type="term" value="C:nuclear RNA-directed RNA polymerase complex"/>
    <property type="evidence" value="ECO:0007669"/>
    <property type="project" value="TreeGrafter"/>
</dbReference>
<keyword evidence="1" id="KW-0694">RNA-binding</keyword>
<gene>
    <name evidence="4" type="ORF">QQS21_000524</name>
</gene>
<reference evidence="4" key="1">
    <citation type="submission" date="2023-06" db="EMBL/GenBank/DDBJ databases">
        <title>Conoideocrella luteorostrata (Hypocreales: Clavicipitaceae), a potential biocontrol fungus for elongate hemlock scale in United States Christmas tree production areas.</title>
        <authorList>
            <person name="Barrett H."/>
            <person name="Lovett B."/>
            <person name="Macias A.M."/>
            <person name="Stajich J.E."/>
            <person name="Kasson M.T."/>
        </authorList>
    </citation>
    <scope>NUCLEOTIDE SEQUENCE</scope>
    <source>
        <strain evidence="4">ARSEF 14590</strain>
    </source>
</reference>
<feature type="region of interest" description="Disordered" evidence="2">
    <location>
        <begin position="68"/>
        <end position="92"/>
    </location>
</feature>
<feature type="domain" description="RDRP core" evidence="3">
    <location>
        <begin position="252"/>
        <end position="884"/>
    </location>
</feature>
<dbReference type="GO" id="GO:0003968">
    <property type="term" value="F:RNA-directed RNA polymerase activity"/>
    <property type="evidence" value="ECO:0007669"/>
    <property type="project" value="UniProtKB-KW"/>
</dbReference>
<dbReference type="AlphaFoldDB" id="A0AAJ0D0W7"/>
<comment type="similarity">
    <text evidence="1">Belongs to the RdRP family.</text>
</comment>
<dbReference type="Proteomes" id="UP001251528">
    <property type="component" value="Unassembled WGS sequence"/>
</dbReference>
<keyword evidence="1" id="KW-0548">Nucleotidyltransferase</keyword>
<evidence type="ECO:0000313" key="5">
    <source>
        <dbReference type="Proteomes" id="UP001251528"/>
    </source>
</evidence>
<dbReference type="EC" id="2.7.7.48" evidence="1"/>
<accession>A0AAJ0D0W7</accession>
<name>A0AAJ0D0W7_9HYPO</name>
<dbReference type="Pfam" id="PF05183">
    <property type="entry name" value="RdRP"/>
    <property type="match status" value="1"/>
</dbReference>
<comment type="caution">
    <text evidence="4">The sequence shown here is derived from an EMBL/GenBank/DDBJ whole genome shotgun (WGS) entry which is preliminary data.</text>
</comment>